<keyword evidence="2" id="KW-1185">Reference proteome</keyword>
<proteinExistence type="predicted"/>
<dbReference type="Proteomes" id="UP001629392">
    <property type="component" value="Unassembled WGS sequence"/>
</dbReference>
<protein>
    <submittedName>
        <fullName evidence="1">Uncharacterized protein</fullName>
    </submittedName>
</protein>
<comment type="caution">
    <text evidence="1">The sequence shown here is derived from an EMBL/GenBank/DDBJ whole genome shotgun (WGS) entry which is preliminary data.</text>
</comment>
<dbReference type="EMBL" id="JAQQCL010000017">
    <property type="protein sequence ID" value="MFM0718953.1"/>
    <property type="molecule type" value="Genomic_DNA"/>
</dbReference>
<sequence length="46" mass="4900">MKTSVRGKAKSAVSLGCGPAGEAWSVEAALECEFSMVRGNRFAYMD</sequence>
<gene>
    <name evidence="1" type="ORF">PQQ73_21715</name>
</gene>
<name>A0ABW9EIR0_9BURK</name>
<dbReference type="RefSeq" id="WP_408154976.1">
    <property type="nucleotide sequence ID" value="NZ_JAQQCL010000017.1"/>
</dbReference>
<reference evidence="1 2" key="1">
    <citation type="journal article" date="2024" name="Chem. Sci.">
        <title>Discovery of megapolipeptins by genome mining of a Burkholderiales bacteria collection.</title>
        <authorList>
            <person name="Paulo B.S."/>
            <person name="Recchia M.J.J."/>
            <person name="Lee S."/>
            <person name="Fergusson C.H."/>
            <person name="Romanowski S.B."/>
            <person name="Hernandez A."/>
            <person name="Krull N."/>
            <person name="Liu D.Y."/>
            <person name="Cavanagh H."/>
            <person name="Bos A."/>
            <person name="Gray C.A."/>
            <person name="Murphy B.T."/>
            <person name="Linington R.G."/>
            <person name="Eustaquio A.S."/>
        </authorList>
    </citation>
    <scope>NUCLEOTIDE SEQUENCE [LARGE SCALE GENOMIC DNA]</scope>
    <source>
        <strain evidence="1 2">RL17-350-BIC-E</strain>
    </source>
</reference>
<accession>A0ABW9EIR0</accession>
<organism evidence="1 2">
    <name type="scientific">Paraburkholderia strydomiana</name>
    <dbReference type="NCBI Taxonomy" id="1245417"/>
    <lineage>
        <taxon>Bacteria</taxon>
        <taxon>Pseudomonadati</taxon>
        <taxon>Pseudomonadota</taxon>
        <taxon>Betaproteobacteria</taxon>
        <taxon>Burkholderiales</taxon>
        <taxon>Burkholderiaceae</taxon>
        <taxon>Paraburkholderia</taxon>
    </lineage>
</organism>
<evidence type="ECO:0000313" key="2">
    <source>
        <dbReference type="Proteomes" id="UP001629392"/>
    </source>
</evidence>
<evidence type="ECO:0000313" key="1">
    <source>
        <dbReference type="EMBL" id="MFM0718953.1"/>
    </source>
</evidence>